<organism evidence="4 5">
    <name type="scientific">Methanofollis aquaemaris</name>
    <dbReference type="NCBI Taxonomy" id="126734"/>
    <lineage>
        <taxon>Archaea</taxon>
        <taxon>Methanobacteriati</taxon>
        <taxon>Methanobacteriota</taxon>
        <taxon>Stenosarchaea group</taxon>
        <taxon>Methanomicrobia</taxon>
        <taxon>Methanomicrobiales</taxon>
        <taxon>Methanomicrobiaceae</taxon>
        <taxon>Methanofollis</taxon>
    </lineage>
</organism>
<dbReference type="InterPro" id="IPR008978">
    <property type="entry name" value="HSP20-like_chaperone"/>
</dbReference>
<dbReference type="InterPro" id="IPR002068">
    <property type="entry name" value="A-crystallin/Hsp20_dom"/>
</dbReference>
<dbReference type="EMBL" id="CP036172">
    <property type="protein sequence ID" value="QSZ66754.1"/>
    <property type="molecule type" value="Genomic_DNA"/>
</dbReference>
<dbReference type="GeneID" id="76423540"/>
<keyword evidence="5" id="KW-1185">Reference proteome</keyword>
<reference evidence="4" key="2">
    <citation type="submission" date="2019-02" db="EMBL/GenBank/DDBJ databases">
        <authorList>
            <person name="Chen S.-C."/>
            <person name="Chien H.-H."/>
            <person name="Lai M.-C."/>
        </authorList>
    </citation>
    <scope>NUCLEOTIDE SEQUENCE</scope>
    <source>
        <strain evidence="4">N2F9704</strain>
    </source>
</reference>
<dbReference type="RefSeq" id="WP_265582120.1">
    <property type="nucleotide sequence ID" value="NZ_CP036172.1"/>
</dbReference>
<dbReference type="PROSITE" id="PS01031">
    <property type="entry name" value="SHSP"/>
    <property type="match status" value="1"/>
</dbReference>
<proteinExistence type="inferred from homology"/>
<evidence type="ECO:0000313" key="5">
    <source>
        <dbReference type="Proteomes" id="UP001042704"/>
    </source>
</evidence>
<accession>A0A8A3S557</accession>
<evidence type="ECO:0000313" key="4">
    <source>
        <dbReference type="EMBL" id="QSZ66754.1"/>
    </source>
</evidence>
<dbReference type="InterPro" id="IPR031107">
    <property type="entry name" value="Small_HSP"/>
</dbReference>
<dbReference type="Gene3D" id="2.60.40.790">
    <property type="match status" value="1"/>
</dbReference>
<dbReference type="CDD" id="cd06464">
    <property type="entry name" value="ACD_sHsps-like"/>
    <property type="match status" value="1"/>
</dbReference>
<evidence type="ECO:0000259" key="3">
    <source>
        <dbReference type="PROSITE" id="PS01031"/>
    </source>
</evidence>
<dbReference type="Proteomes" id="UP001042704">
    <property type="component" value="Chromosome"/>
</dbReference>
<dbReference type="SUPFAM" id="SSF49764">
    <property type="entry name" value="HSP20-like chaperones"/>
    <property type="match status" value="1"/>
</dbReference>
<dbReference type="Pfam" id="PF00011">
    <property type="entry name" value="HSP20"/>
    <property type="match status" value="1"/>
</dbReference>
<comment type="similarity">
    <text evidence="1 2">Belongs to the small heat shock protein (HSP20) family.</text>
</comment>
<reference evidence="4" key="1">
    <citation type="journal article" date="2001" name="Int. J. Syst. Evol. Microbiol.">
        <title>Methanofollis aquaemaris sp. nov., a methanogen isolated from an aquaculture fish pond.</title>
        <authorList>
            <person name="Lai M.C."/>
            <person name="Chen S.C."/>
        </authorList>
    </citation>
    <scope>NUCLEOTIDE SEQUENCE</scope>
    <source>
        <strain evidence="4">N2F9704</strain>
    </source>
</reference>
<gene>
    <name evidence="4" type="ORF">RJ40_04220</name>
</gene>
<evidence type="ECO:0000256" key="1">
    <source>
        <dbReference type="PROSITE-ProRule" id="PRU00285"/>
    </source>
</evidence>
<name>A0A8A3S557_9EURY</name>
<dbReference type="KEGG" id="maqe:RJ40_04220"/>
<dbReference type="AlphaFoldDB" id="A0A8A3S557"/>
<dbReference type="PANTHER" id="PTHR11527">
    <property type="entry name" value="HEAT-SHOCK PROTEIN 20 FAMILY MEMBER"/>
    <property type="match status" value="1"/>
</dbReference>
<evidence type="ECO:0000256" key="2">
    <source>
        <dbReference type="RuleBase" id="RU003616"/>
    </source>
</evidence>
<feature type="domain" description="SHSP" evidence="3">
    <location>
        <begin position="43"/>
        <end position="154"/>
    </location>
</feature>
<protein>
    <submittedName>
        <fullName evidence="4">Hsp20/alpha crystallin family protein</fullName>
    </submittedName>
</protein>
<sequence length="154" mass="17541">MARRRGFYSFWRDFDEMMNEMRGDMESRVQSLITETGAGKYLPVVRGEELRVDVCAHEGEVMVVADLPGVEKENISLRLINPGLLEISAIQTQEQEAEEAGYFMRERYYGTVRRAVELPVEVKEEDASATFKNGVLEVHLKKVEEEKGAAIPIE</sequence>